<dbReference type="OrthoDB" id="103819at2759"/>
<dbReference type="VEuPathDB" id="FungiDB:VP01_1034g1"/>
<feature type="region of interest" description="Disordered" evidence="9">
    <location>
        <begin position="905"/>
        <end position="948"/>
    </location>
</feature>
<feature type="region of interest" description="Disordered" evidence="9">
    <location>
        <begin position="2045"/>
        <end position="2092"/>
    </location>
</feature>
<protein>
    <recommendedName>
        <fullName evidence="8">Mediator of RNA polymerase II transcription subunit 13</fullName>
    </recommendedName>
    <alternativeName>
        <fullName evidence="8">Mediator complex subunit 13</fullName>
    </alternativeName>
</protein>
<dbReference type="PANTHER" id="PTHR46818:SF1">
    <property type="entry name" value="CHROMOSOME UNDETERMINED SCAFFOLD_125, WHOLE GENOME SHOTGUN SEQUENCE"/>
    <property type="match status" value="1"/>
</dbReference>
<comment type="caution">
    <text evidence="11">The sequence shown here is derived from an EMBL/GenBank/DDBJ whole genome shotgun (WGS) entry which is preliminary data.</text>
</comment>
<evidence type="ECO:0000256" key="1">
    <source>
        <dbReference type="ARBA" id="ARBA00004123"/>
    </source>
</evidence>
<evidence type="ECO:0000256" key="8">
    <source>
        <dbReference type="RuleBase" id="RU364134"/>
    </source>
</evidence>
<comment type="similarity">
    <text evidence="2 8">Belongs to the Mediator complex subunit 13 family.</text>
</comment>
<dbReference type="GO" id="GO:0006357">
    <property type="term" value="P:regulation of transcription by RNA polymerase II"/>
    <property type="evidence" value="ECO:0007669"/>
    <property type="project" value="InterPro"/>
</dbReference>
<name>A0A0L6VVY0_9BASI</name>
<feature type="compositionally biased region" description="Basic and acidic residues" evidence="9">
    <location>
        <begin position="781"/>
        <end position="790"/>
    </location>
</feature>
<feature type="compositionally biased region" description="Basic and acidic residues" evidence="9">
    <location>
        <begin position="1416"/>
        <end position="1440"/>
    </location>
</feature>
<evidence type="ECO:0000256" key="6">
    <source>
        <dbReference type="ARBA" id="ARBA00023163"/>
    </source>
</evidence>
<keyword evidence="7 8" id="KW-0539">Nucleus</keyword>
<feature type="compositionally biased region" description="Polar residues" evidence="9">
    <location>
        <begin position="1221"/>
        <end position="1230"/>
    </location>
</feature>
<keyword evidence="4 8" id="KW-0805">Transcription regulation</keyword>
<dbReference type="Pfam" id="PF06333">
    <property type="entry name" value="Med13_C"/>
    <property type="match status" value="1"/>
</dbReference>
<organism evidence="11 12">
    <name type="scientific">Puccinia sorghi</name>
    <dbReference type="NCBI Taxonomy" id="27349"/>
    <lineage>
        <taxon>Eukaryota</taxon>
        <taxon>Fungi</taxon>
        <taxon>Dikarya</taxon>
        <taxon>Basidiomycota</taxon>
        <taxon>Pucciniomycotina</taxon>
        <taxon>Pucciniomycetes</taxon>
        <taxon>Pucciniales</taxon>
        <taxon>Pucciniaceae</taxon>
        <taxon>Puccinia</taxon>
    </lineage>
</organism>
<dbReference type="STRING" id="27349.A0A0L6VVY0"/>
<feature type="compositionally biased region" description="Basic residues" evidence="9">
    <location>
        <begin position="71"/>
        <end position="84"/>
    </location>
</feature>
<evidence type="ECO:0000256" key="9">
    <source>
        <dbReference type="SAM" id="MobiDB-lite"/>
    </source>
</evidence>
<comment type="subcellular location">
    <subcellularLocation>
        <location evidence="1 8">Nucleus</location>
    </subcellularLocation>
</comment>
<evidence type="ECO:0000256" key="5">
    <source>
        <dbReference type="ARBA" id="ARBA00023159"/>
    </source>
</evidence>
<keyword evidence="6 8" id="KW-0804">Transcription</keyword>
<feature type="region of interest" description="Disordered" evidence="9">
    <location>
        <begin position="777"/>
        <end position="863"/>
    </location>
</feature>
<comment type="function">
    <text evidence="8">Component of the SRB8-11 complex. The SRB8-11 complex is a regulatory module of the Mediator complex which is itself involved in regulation of basal and activated RNA polymerase II-dependent transcription. The SRB8-11 complex may be involved in the transcriptional repression of a subset of genes regulated by Mediator. It may inhibit the association of the Mediator complex with RNA polymerase II to form the holoenzyme complex.</text>
</comment>
<proteinExistence type="inferred from homology"/>
<accession>A0A0L6VVY0</accession>
<feature type="compositionally biased region" description="Polar residues" evidence="9">
    <location>
        <begin position="2083"/>
        <end position="2092"/>
    </location>
</feature>
<keyword evidence="12" id="KW-1185">Reference proteome</keyword>
<feature type="compositionally biased region" description="Low complexity" evidence="9">
    <location>
        <begin position="195"/>
        <end position="206"/>
    </location>
</feature>
<keyword evidence="3 8" id="KW-0678">Repressor</keyword>
<keyword evidence="5 8" id="KW-0010">Activator</keyword>
<dbReference type="InterPro" id="IPR009401">
    <property type="entry name" value="Med13_C"/>
</dbReference>
<feature type="region of interest" description="Disordered" evidence="9">
    <location>
        <begin position="128"/>
        <end position="211"/>
    </location>
</feature>
<evidence type="ECO:0000259" key="10">
    <source>
        <dbReference type="Pfam" id="PF06333"/>
    </source>
</evidence>
<feature type="region of interest" description="Disordered" evidence="9">
    <location>
        <begin position="1711"/>
        <end position="1743"/>
    </location>
</feature>
<feature type="region of interest" description="Disordered" evidence="9">
    <location>
        <begin position="1416"/>
        <end position="1443"/>
    </location>
</feature>
<feature type="compositionally biased region" description="Polar residues" evidence="9">
    <location>
        <begin position="909"/>
        <end position="919"/>
    </location>
</feature>
<feature type="domain" description="Mediator complex subunit Med13 C-terminal" evidence="10">
    <location>
        <begin position="1769"/>
        <end position="1906"/>
    </location>
</feature>
<feature type="region of interest" description="Disordered" evidence="9">
    <location>
        <begin position="1"/>
        <end position="107"/>
    </location>
</feature>
<feature type="compositionally biased region" description="Polar residues" evidence="9">
    <location>
        <begin position="1711"/>
        <end position="1725"/>
    </location>
</feature>
<comment type="subunit">
    <text evidence="8">Component of the SRB8-11 complex, which itself associates with the Mediator complex.</text>
</comment>
<feature type="region of interest" description="Disordered" evidence="9">
    <location>
        <begin position="1507"/>
        <end position="1534"/>
    </location>
</feature>
<evidence type="ECO:0000313" key="11">
    <source>
        <dbReference type="EMBL" id="KNZ64395.1"/>
    </source>
</evidence>
<evidence type="ECO:0000313" key="12">
    <source>
        <dbReference type="Proteomes" id="UP000037035"/>
    </source>
</evidence>
<reference evidence="11 12" key="1">
    <citation type="submission" date="2015-08" db="EMBL/GenBank/DDBJ databases">
        <title>Next Generation Sequencing and Analysis of the Genome of Puccinia sorghi L Schw, the Causal Agent of Maize Common Rust.</title>
        <authorList>
            <person name="Rochi L."/>
            <person name="Burguener G."/>
            <person name="Darino M."/>
            <person name="Turjanski A."/>
            <person name="Kreff E."/>
            <person name="Dieguez M.J."/>
            <person name="Sacco F."/>
        </authorList>
    </citation>
    <scope>NUCLEOTIDE SEQUENCE [LARGE SCALE GENOMIC DNA]</scope>
    <source>
        <strain evidence="11 12">RO10H11247</strain>
    </source>
</reference>
<feature type="compositionally biased region" description="Low complexity" evidence="9">
    <location>
        <begin position="96"/>
        <end position="107"/>
    </location>
</feature>
<sequence length="2092" mass="231024">MRKRSKERSFKSTSVSPRQPNPYPHPLIHHRQLQQQHKNQQPTSPATLASPSFSLPQPPQPLQQPLIPQTRHQHHHHHHHHHHQQQQQHKFPSIDHPQNNPHHLNQNNQQYHYHRDSQNHRNYRHSSLRTIPHNSNLPKPPKSDRIPSQSSPPPSTPQPHQTSFPKSISNNNNSNNNNNHQTTSSTTPIKHLHSHSTSTLQSSLPTEEQLGLGGPQSLPYFSTSHIELNPWRGCAPCKWKVPLLESGLPNHPQSNNRDTLTIDDDVEETHYQNSHVEEEEWKIRWAKLSFHTYQETPPADRNLSDELKPQIANQLHSLKLHFVFDSPENPQLGLLVWVYEIPGRLGPKSSNTPPDHSNDQFPPLIDPILKTYQSYENHTPICDSPIIACQAGGYGLIPSFQHTTVLSHGVLSYSQLFPNIFSRSATATSKPLLPHLSHPAKNRTANDFLVDDSNQTNTIPAYANLLRALNQHVIALAVQSPDSTAFPGACPTRWIRWGPDRLLSIPREESLEHLYRNLNHDSTRLLGTILATAPALMVELKCWLSSRVAMCQPSFTARRLAPMPTLQQHNIPPGFPLILAPFPNLRAQYVRMFGRFNHQSLTRSKLGTNAQSPTSSIGRSSWPCDPSIPNSSWISQQKRICRAELKHFEKLKQTWKMAAPFMEAYPESSAAPTINSTQRNLEGWVVCKITSSGAASSETNQGPEIELVWPVDHCLLDLETWIAHVEQYPIPPPAEADQPVTLMSSLSGATCPPRARLASSLILSDFEPTNDLAEDAAATAGKEKTNEKTESPSPSMTVGRAGLGPNRCRGGSGYPSPRYQRHTSTSTAQPSPGPPHLMTPRLSKKRLRDDSDDRFSSQPSATTPAFHLSITALDCGITRRITASNQNDPTTVDFTANGLSDEIGVDIFNDSSGSATTTHLPDPPASQPQASSVPSGRDEQFPSHNISQSSSAALVLSSQLVTTSPQFVSAQKGSGSGSTASTISYNTNLFEQPTPGSLSISGLTPGRLNGFTPDATHNFNNNHVPVQPATLSPPINPNPPLIAAEPNQVDQLAISEHALRTLSLMPSSEPPSLTTVFRFAEPLGYESVHFSRSHTVVDDHYTRRGGKYALPPSPHSLIGPEDEHDGLMDIANQEPLRTARGTPLLVHVSKKLMQAIDPRVKVARTLFSNAMQPTVIDSQQQPFSRVEPLTSSTIASAHGATTGSVVESPATPRSWMPIGSPNGSTDCSTCSDEEDEPDGNAFAQPTETCHRDSCSSTISSCSSDDERMMALDSEYQNDILKKIEQIEGSLKDVLEAHYRSNFFLISSTNVPFQNCVLDDRSRRPPYIPSSVRKKLKNWVSQLAAQLEHDANLEVLLETVLPKTINTSSSSSNSTPAAISDHSQGEERVVLDLASLPAIHGFDYYRSRVDDEYEIQENRHRNNQKKGEEESKLGRQQKVTEDEGDQRPYLIKKLTKLPTSIVVKINEGKQKIAFSLISHLFKYWIKLGFEPVAGQRDSILSVIFPRPRPPQSSSFKPAQPTPQDPTPDDSATENLCDNNKQRWQGLLHLNLPAIHHWLLELANTYKASLFILIRKKAPLLWLTDFCYLFFAVFKYQSGELKKEIEGMISEISGSKMIRHTCLIVVDRLEDMNSLGIGEEEIVGLDGRPVTRLLISRHQLLDDRPASLISFALRLYDSMKIFVHRFRAPGLSFDPPLTSVAVDSVEPLADSEACSSSAGEKVSNSVGSAAGNDANGPMGERRSKRSSDCKLLSGHAFFLTGIQKPTQLNIRWPPSGIDVAARHRILHLGYQVGPHRSWVVVSTVDELGQQHQLGLKFLHPSNLPSQDPPQTHHISKVEDDHRLDMQVVSAVWQVIRKMLLSTNVEWRIVITKLGRLGPLEYEAWCELLSQTLVSSEIAFHVTLASVMLSDIPVLRRGPQVNESGMISPGVTEGGGEAGSELEMGEVQGLEEGEEGGRVGGSAQMVGEEGERMFGGPEPIWVSHESTIRPHSSYNDDGLLSRPSIFSNRPRSVNGTIVHSLSTSYIYHLSCPGQSGLVDMFLPSRNGSGTGGGGGRNSALLGPTLQAQIPPLWPPPPSPPFPISPHTSQLPLGRR</sequence>
<evidence type="ECO:0000256" key="4">
    <source>
        <dbReference type="ARBA" id="ARBA00023015"/>
    </source>
</evidence>
<dbReference type="GO" id="GO:0016592">
    <property type="term" value="C:mediator complex"/>
    <property type="evidence" value="ECO:0007669"/>
    <property type="project" value="InterPro"/>
</dbReference>
<dbReference type="PANTHER" id="PTHR46818">
    <property type="entry name" value="DOMAIN-CONTAINING PROTEIN, PUTATIVE-RELATED"/>
    <property type="match status" value="1"/>
</dbReference>
<dbReference type="Proteomes" id="UP000037035">
    <property type="component" value="Unassembled WGS sequence"/>
</dbReference>
<feature type="compositionally biased region" description="Polar residues" evidence="9">
    <location>
        <begin position="128"/>
        <end position="137"/>
    </location>
</feature>
<dbReference type="GO" id="GO:0003712">
    <property type="term" value="F:transcription coregulator activity"/>
    <property type="evidence" value="ECO:0007669"/>
    <property type="project" value="InterPro"/>
</dbReference>
<feature type="compositionally biased region" description="Pro residues" evidence="9">
    <location>
        <begin position="2068"/>
        <end position="2080"/>
    </location>
</feature>
<dbReference type="EMBL" id="LAVV01000388">
    <property type="protein sequence ID" value="KNZ64395.1"/>
    <property type="molecule type" value="Genomic_DNA"/>
</dbReference>
<gene>
    <name evidence="11" type="ORF">VP01_1034g1</name>
</gene>
<evidence type="ECO:0000256" key="2">
    <source>
        <dbReference type="ARBA" id="ARBA00009354"/>
    </source>
</evidence>
<feature type="compositionally biased region" description="Low complexity" evidence="9">
    <location>
        <begin position="158"/>
        <end position="187"/>
    </location>
</feature>
<evidence type="ECO:0000256" key="3">
    <source>
        <dbReference type="ARBA" id="ARBA00022491"/>
    </source>
</evidence>
<feature type="region of interest" description="Disordered" evidence="9">
    <location>
        <begin position="1198"/>
        <end position="1247"/>
    </location>
</feature>
<evidence type="ECO:0000256" key="7">
    <source>
        <dbReference type="ARBA" id="ARBA00023242"/>
    </source>
</evidence>